<sequence>MAFTPMQQYFAEFIGTMVLILLGDGVCANVSLAKNKGNSSGWIVIATGWGLAVAFAAYITGWVSGAHINPAVTIAFAAIGMFPWAMVPGFIIAQMLGAFVGAVLVYIAYKDHFDATDDAAAKLGTFATGPAVRNLGRNTVTEIVGTAMLVLGLLGISHTMGGSGTVNAGMSSFVAGFLIFSIGLSLGGPTGYAINPARDLGPRIAHAVLPIKGKGSSDWSYGLTVPIIGPIIGGILGGLLWVVFLNVTGI</sequence>
<evidence type="ECO:0000256" key="5">
    <source>
        <dbReference type="ARBA" id="ARBA00022989"/>
    </source>
</evidence>
<dbReference type="Pfam" id="PF00230">
    <property type="entry name" value="MIP"/>
    <property type="match status" value="1"/>
</dbReference>
<feature type="transmembrane region" description="Helical" evidence="8">
    <location>
        <begin position="9"/>
        <end position="33"/>
    </location>
</feature>
<dbReference type="GO" id="GO:0005886">
    <property type="term" value="C:plasma membrane"/>
    <property type="evidence" value="ECO:0007669"/>
    <property type="project" value="TreeGrafter"/>
</dbReference>
<dbReference type="OrthoDB" id="9807293at2"/>
<evidence type="ECO:0000313" key="9">
    <source>
        <dbReference type="EMBL" id="ADK82630.1"/>
    </source>
</evidence>
<dbReference type="KEGG" id="ssm:Spirs_3542"/>
<dbReference type="STRING" id="573413.Spirs_3542"/>
<dbReference type="PANTHER" id="PTHR43829:SF9">
    <property type="entry name" value="AQUAPORIN-9"/>
    <property type="match status" value="1"/>
</dbReference>
<dbReference type="SUPFAM" id="SSF81338">
    <property type="entry name" value="Aquaporin-like"/>
    <property type="match status" value="1"/>
</dbReference>
<evidence type="ECO:0000256" key="7">
    <source>
        <dbReference type="RuleBase" id="RU000477"/>
    </source>
</evidence>
<dbReference type="eggNOG" id="COG0580">
    <property type="taxonomic scope" value="Bacteria"/>
</dbReference>
<dbReference type="PANTHER" id="PTHR43829">
    <property type="entry name" value="AQUAPORIN OR AQUAGLYCEROPORIN RELATED"/>
    <property type="match status" value="1"/>
</dbReference>
<feature type="transmembrane region" description="Helical" evidence="8">
    <location>
        <begin position="66"/>
        <end position="85"/>
    </location>
</feature>
<dbReference type="EMBL" id="CP002116">
    <property type="protein sequence ID" value="ADK82630.1"/>
    <property type="molecule type" value="Genomic_DNA"/>
</dbReference>
<name>E1R7C5_SEDSS</name>
<dbReference type="NCBIfam" id="TIGR00861">
    <property type="entry name" value="MIP"/>
    <property type="match status" value="1"/>
</dbReference>
<evidence type="ECO:0000256" key="6">
    <source>
        <dbReference type="ARBA" id="ARBA00023136"/>
    </source>
</evidence>
<evidence type="ECO:0000256" key="4">
    <source>
        <dbReference type="ARBA" id="ARBA00022692"/>
    </source>
</evidence>
<dbReference type="PRINTS" id="PR00783">
    <property type="entry name" value="MINTRINSICP"/>
</dbReference>
<feature type="transmembrane region" description="Helical" evidence="8">
    <location>
        <begin position="173"/>
        <end position="194"/>
    </location>
</feature>
<feature type="transmembrane region" description="Helical" evidence="8">
    <location>
        <begin position="91"/>
        <end position="109"/>
    </location>
</feature>
<organism evidence="9 10">
    <name type="scientific">Sediminispirochaeta smaragdinae (strain DSM 11293 / JCM 15392 / SEBR 4228)</name>
    <name type="common">Spirochaeta smaragdinae</name>
    <dbReference type="NCBI Taxonomy" id="573413"/>
    <lineage>
        <taxon>Bacteria</taxon>
        <taxon>Pseudomonadati</taxon>
        <taxon>Spirochaetota</taxon>
        <taxon>Spirochaetia</taxon>
        <taxon>Spirochaetales</taxon>
        <taxon>Spirochaetaceae</taxon>
        <taxon>Sediminispirochaeta</taxon>
    </lineage>
</organism>
<dbReference type="InterPro" id="IPR023271">
    <property type="entry name" value="Aquaporin-like"/>
</dbReference>
<feature type="transmembrane region" description="Helical" evidence="8">
    <location>
        <begin position="39"/>
        <end position="59"/>
    </location>
</feature>
<keyword evidence="6 8" id="KW-0472">Membrane</keyword>
<comment type="similarity">
    <text evidence="2 7">Belongs to the MIP/aquaporin (TC 1.A.8) family.</text>
</comment>
<dbReference type="InterPro" id="IPR022357">
    <property type="entry name" value="MIP_CS"/>
</dbReference>
<gene>
    <name evidence="9" type="ordered locus">Spirs_3542</name>
</gene>
<accession>E1R7C5</accession>
<keyword evidence="5 8" id="KW-1133">Transmembrane helix</keyword>
<dbReference type="InterPro" id="IPR000425">
    <property type="entry name" value="MIP"/>
</dbReference>
<proteinExistence type="inferred from homology"/>
<dbReference type="HOGENOM" id="CLU_020019_9_2_12"/>
<keyword evidence="3 7" id="KW-0813">Transport</keyword>
<reference evidence="9 10" key="1">
    <citation type="journal article" date="2010" name="Stand. Genomic Sci.">
        <title>Complete genome sequence of Spirochaeta smaragdinae type strain (SEBR 4228).</title>
        <authorList>
            <person name="Mavromatis K."/>
            <person name="Yasawong M."/>
            <person name="Chertkov O."/>
            <person name="Lapidus A."/>
            <person name="Lucas S."/>
            <person name="Nolan M."/>
            <person name="Del Rio T.G."/>
            <person name="Tice H."/>
            <person name="Cheng J.F."/>
            <person name="Pitluck S."/>
            <person name="Liolios K."/>
            <person name="Ivanova N."/>
            <person name="Tapia R."/>
            <person name="Han C."/>
            <person name="Bruce D."/>
            <person name="Goodwin L."/>
            <person name="Pati A."/>
            <person name="Chen A."/>
            <person name="Palaniappan K."/>
            <person name="Land M."/>
            <person name="Hauser L."/>
            <person name="Chang Y.J."/>
            <person name="Jeffries C.D."/>
            <person name="Detter J.C."/>
            <person name="Rohde M."/>
            <person name="Brambilla E."/>
            <person name="Spring S."/>
            <person name="Goker M."/>
            <person name="Sikorski J."/>
            <person name="Woyke T."/>
            <person name="Bristow J."/>
            <person name="Eisen J.A."/>
            <person name="Markowitz V."/>
            <person name="Hugenholtz P."/>
            <person name="Klenk H.P."/>
            <person name="Kyrpides N.C."/>
        </authorList>
    </citation>
    <scope>NUCLEOTIDE SEQUENCE [LARGE SCALE GENOMIC DNA]</scope>
    <source>
        <strain evidence="10">DSM 11293 / JCM 15392 / SEBR 4228</strain>
    </source>
</reference>
<evidence type="ECO:0000256" key="1">
    <source>
        <dbReference type="ARBA" id="ARBA00004141"/>
    </source>
</evidence>
<dbReference type="RefSeq" id="WP_013256089.1">
    <property type="nucleotide sequence ID" value="NC_014364.1"/>
</dbReference>
<dbReference type="Gene3D" id="1.20.1080.10">
    <property type="entry name" value="Glycerol uptake facilitator protein"/>
    <property type="match status" value="1"/>
</dbReference>
<feature type="transmembrane region" description="Helical" evidence="8">
    <location>
        <begin position="143"/>
        <end position="161"/>
    </location>
</feature>
<feature type="transmembrane region" description="Helical" evidence="8">
    <location>
        <begin position="221"/>
        <end position="244"/>
    </location>
</feature>
<dbReference type="Proteomes" id="UP000002318">
    <property type="component" value="Chromosome"/>
</dbReference>
<dbReference type="GO" id="GO:0015254">
    <property type="term" value="F:glycerol channel activity"/>
    <property type="evidence" value="ECO:0007669"/>
    <property type="project" value="TreeGrafter"/>
</dbReference>
<dbReference type="InterPro" id="IPR050363">
    <property type="entry name" value="MIP/Aquaporin"/>
</dbReference>
<evidence type="ECO:0000256" key="8">
    <source>
        <dbReference type="SAM" id="Phobius"/>
    </source>
</evidence>
<evidence type="ECO:0000313" key="10">
    <source>
        <dbReference type="Proteomes" id="UP000002318"/>
    </source>
</evidence>
<protein>
    <submittedName>
        <fullName evidence="9">MIP family channel protein</fullName>
    </submittedName>
</protein>
<keyword evidence="10" id="KW-1185">Reference proteome</keyword>
<comment type="subcellular location">
    <subcellularLocation>
        <location evidence="1">Membrane</location>
        <topology evidence="1">Multi-pass membrane protein</topology>
    </subcellularLocation>
</comment>
<dbReference type="AlphaFoldDB" id="E1R7C5"/>
<evidence type="ECO:0000256" key="3">
    <source>
        <dbReference type="ARBA" id="ARBA00022448"/>
    </source>
</evidence>
<keyword evidence="4 7" id="KW-0812">Transmembrane</keyword>
<dbReference type="PROSITE" id="PS00221">
    <property type="entry name" value="MIP"/>
    <property type="match status" value="1"/>
</dbReference>
<evidence type="ECO:0000256" key="2">
    <source>
        <dbReference type="ARBA" id="ARBA00006175"/>
    </source>
</evidence>